<dbReference type="OrthoDB" id="10261837at2759"/>
<dbReference type="STRING" id="1257118.L8GZ46"/>
<accession>L8GZ46</accession>
<feature type="domain" description="PH" evidence="4">
    <location>
        <begin position="78"/>
        <end position="183"/>
    </location>
</feature>
<dbReference type="GeneID" id="14919040"/>
<keyword evidence="6" id="KW-1185">Reference proteome</keyword>
<dbReference type="AlphaFoldDB" id="L8GZ46"/>
<dbReference type="PROSITE" id="PS50003">
    <property type="entry name" value="PH_DOMAIN"/>
    <property type="match status" value="1"/>
</dbReference>
<dbReference type="PANTHER" id="PTHR14336:SF8">
    <property type="entry name" value="PROTEIN OPY1"/>
    <property type="match status" value="1"/>
</dbReference>
<dbReference type="CDD" id="cd00174">
    <property type="entry name" value="SH3"/>
    <property type="match status" value="1"/>
</dbReference>
<dbReference type="InterPro" id="IPR001849">
    <property type="entry name" value="PH_domain"/>
</dbReference>
<dbReference type="FunFam" id="2.30.29.30:FF:000286">
    <property type="entry name" value="PH-protein kinase domain containing protein"/>
    <property type="match status" value="1"/>
</dbReference>
<dbReference type="GO" id="GO:0005547">
    <property type="term" value="F:phosphatidylinositol-3,4,5-trisphosphate binding"/>
    <property type="evidence" value="ECO:0007669"/>
    <property type="project" value="UniProtKB-ARBA"/>
</dbReference>
<proteinExistence type="predicted"/>
<dbReference type="InterPro" id="IPR011993">
    <property type="entry name" value="PH-like_dom_sf"/>
</dbReference>
<dbReference type="KEGG" id="acan:ACA1_369600"/>
<organism evidence="5 6">
    <name type="scientific">Acanthamoeba castellanii (strain ATCC 30010 / Neff)</name>
    <dbReference type="NCBI Taxonomy" id="1257118"/>
    <lineage>
        <taxon>Eukaryota</taxon>
        <taxon>Amoebozoa</taxon>
        <taxon>Discosea</taxon>
        <taxon>Longamoebia</taxon>
        <taxon>Centramoebida</taxon>
        <taxon>Acanthamoebidae</taxon>
        <taxon>Acanthamoeba</taxon>
    </lineage>
</organism>
<dbReference type="InterPro" id="IPR001452">
    <property type="entry name" value="SH3_domain"/>
</dbReference>
<evidence type="ECO:0000256" key="1">
    <source>
        <dbReference type="ARBA" id="ARBA00022443"/>
    </source>
</evidence>
<dbReference type="Pfam" id="PF00169">
    <property type="entry name" value="PH"/>
    <property type="match status" value="1"/>
</dbReference>
<evidence type="ECO:0000259" key="4">
    <source>
        <dbReference type="PROSITE" id="PS50003"/>
    </source>
</evidence>
<dbReference type="InterPro" id="IPR036028">
    <property type="entry name" value="SH3-like_dom_sf"/>
</dbReference>
<dbReference type="Proteomes" id="UP000011083">
    <property type="component" value="Unassembled WGS sequence"/>
</dbReference>
<reference evidence="5 6" key="1">
    <citation type="journal article" date="2013" name="Genome Biol.">
        <title>Genome of Acanthamoeba castellanii highlights extensive lateral gene transfer and early evolution of tyrosine kinase signaling.</title>
        <authorList>
            <person name="Clarke M."/>
            <person name="Lohan A.J."/>
            <person name="Liu B."/>
            <person name="Lagkouvardos I."/>
            <person name="Roy S."/>
            <person name="Zafar N."/>
            <person name="Bertelli C."/>
            <person name="Schilde C."/>
            <person name="Kianianmomeni A."/>
            <person name="Burglin T.R."/>
            <person name="Frech C."/>
            <person name="Turcotte B."/>
            <person name="Kopec K.O."/>
            <person name="Synnott J.M."/>
            <person name="Choo C."/>
            <person name="Paponov I."/>
            <person name="Finkler A."/>
            <person name="Soon Heng Tan C."/>
            <person name="Hutchins A.P."/>
            <person name="Weinmeier T."/>
            <person name="Rattei T."/>
            <person name="Chu J.S."/>
            <person name="Gimenez G."/>
            <person name="Irimia M."/>
            <person name="Rigden D.J."/>
            <person name="Fitzpatrick D.A."/>
            <person name="Lorenzo-Morales J."/>
            <person name="Bateman A."/>
            <person name="Chiu C.H."/>
            <person name="Tang P."/>
            <person name="Hegemann P."/>
            <person name="Fromm H."/>
            <person name="Raoult D."/>
            <person name="Greub G."/>
            <person name="Miranda-Saavedra D."/>
            <person name="Chen N."/>
            <person name="Nash P."/>
            <person name="Ginger M.L."/>
            <person name="Horn M."/>
            <person name="Schaap P."/>
            <person name="Caler L."/>
            <person name="Loftus B."/>
        </authorList>
    </citation>
    <scope>NUCLEOTIDE SEQUENCE [LARGE SCALE GENOMIC DNA]</scope>
    <source>
        <strain evidence="5 6">Neff</strain>
    </source>
</reference>
<dbReference type="SUPFAM" id="SSF50044">
    <property type="entry name" value="SH3-domain"/>
    <property type="match status" value="1"/>
</dbReference>
<evidence type="ECO:0000313" key="6">
    <source>
        <dbReference type="Proteomes" id="UP000011083"/>
    </source>
</evidence>
<dbReference type="SMART" id="SM00326">
    <property type="entry name" value="SH3"/>
    <property type="match status" value="1"/>
</dbReference>
<dbReference type="SUPFAM" id="SSF50729">
    <property type="entry name" value="PH domain-like"/>
    <property type="match status" value="1"/>
</dbReference>
<dbReference type="VEuPathDB" id="AmoebaDB:ACA1_369600"/>
<dbReference type="Gene3D" id="2.30.30.40">
    <property type="entry name" value="SH3 Domains"/>
    <property type="match status" value="1"/>
</dbReference>
<name>L8GZ46_ACACF</name>
<gene>
    <name evidence="5" type="ORF">ACA1_369600</name>
</gene>
<dbReference type="Pfam" id="PF07653">
    <property type="entry name" value="SH3_2"/>
    <property type="match status" value="1"/>
</dbReference>
<evidence type="ECO:0000259" key="3">
    <source>
        <dbReference type="PROSITE" id="PS50002"/>
    </source>
</evidence>
<dbReference type="RefSeq" id="XP_004340237.1">
    <property type="nucleotide sequence ID" value="XM_004340189.1"/>
</dbReference>
<protein>
    <submittedName>
        <fullName evidence="5">PH domain containing protein</fullName>
    </submittedName>
</protein>
<dbReference type="Gene3D" id="2.30.29.30">
    <property type="entry name" value="Pleckstrin-homology domain (PH domain)/Phosphotyrosine-binding domain (PTB)"/>
    <property type="match status" value="1"/>
</dbReference>
<sequence length="204" mass="23392">MSSVFLMMEAAGRKQGEVYLAVALQDHYSRQKGFLEFKKGQVLAVVDEKQDEGLLKGQTSLTQFGWFPNFFVRRAEDEDLFVGWIKKRGAIRKSWKVRWFQLNPSKKTLSYHEAPGTSALHVIDLHLATEATQIGVEDIPSGEKEYKSKPLFKLVTPERVWYMCADSEEQRLEWLEALQAVIQGMYSSSSVLRPARQTRPDMMG</sequence>
<dbReference type="PANTHER" id="PTHR14336">
    <property type="entry name" value="TANDEM PH DOMAIN CONTAINING PROTEIN"/>
    <property type="match status" value="1"/>
</dbReference>
<evidence type="ECO:0000256" key="2">
    <source>
        <dbReference type="PROSITE-ProRule" id="PRU00192"/>
    </source>
</evidence>
<dbReference type="EMBL" id="KB007960">
    <property type="protein sequence ID" value="ELR18217.1"/>
    <property type="molecule type" value="Genomic_DNA"/>
</dbReference>
<dbReference type="InterPro" id="IPR051707">
    <property type="entry name" value="PI-Interact_SigTrans_Reg"/>
</dbReference>
<dbReference type="PROSITE" id="PS50002">
    <property type="entry name" value="SH3"/>
    <property type="match status" value="1"/>
</dbReference>
<feature type="domain" description="SH3" evidence="3">
    <location>
        <begin position="16"/>
        <end position="77"/>
    </location>
</feature>
<dbReference type="SMART" id="SM00233">
    <property type="entry name" value="PH"/>
    <property type="match status" value="1"/>
</dbReference>
<keyword evidence="1 2" id="KW-0728">SH3 domain</keyword>
<evidence type="ECO:0000313" key="5">
    <source>
        <dbReference type="EMBL" id="ELR18217.1"/>
    </source>
</evidence>